<gene>
    <name evidence="8" type="ORF">U7230_00130</name>
</gene>
<feature type="domain" description="Chorismate-utilising enzyme C-terminal" evidence="7">
    <location>
        <begin position="236"/>
        <end position="489"/>
    </location>
</feature>
<feature type="region of interest" description="Disordered" evidence="6">
    <location>
        <begin position="208"/>
        <end position="229"/>
    </location>
</feature>
<evidence type="ECO:0000256" key="1">
    <source>
        <dbReference type="ARBA" id="ARBA00000799"/>
    </source>
</evidence>
<name>A0ABZ1BXV7_9FIRM</name>
<sequence length="521" mass="56000">MARAIHLAVEAARKQARALGHPVLASAVLPVGRLDPSAAFVGALSWPVHAPGPSRSAPGWQRFALAAGDEGPTIIGVGAEWTLTAAGDARFEEIQARFRRLVEVSTILRDGNGDLRDGHGDGHPAATGIVALGGFRYDPHRSPDAAWQQIADADFMIPRFLLTIPAGPEPALLTINLAVSASADAGLTASQAASQARALIEAISQGLAPQPPEVSQAPPPAPDDGARRWLRDDGADRWLHEVRLAVEAIREGRLSKVVLARALDVEAPGPLDPGRLFEALWGQCPGCARFALSYGGMWFIGASPERLAAVDAGGQVRSMALAGSTGRATRCHEDEALARALFDSPKERHEHRLVVDALREALAPLTESLQVPGTPRLLRLASVQHLHTPLAGRLRAGISVVDVVKALHPTPAVGGHPKAAALEWLRGHEEFDRGWYSAPIGWWDAQGNGDFWVAIRSARLEEARATLFAGCGIVADSRPESEWEESWLKLQPMLRVLEEGWRRGRIERTREPGRGHLPLRA</sequence>
<dbReference type="Gene3D" id="3.60.120.10">
    <property type="entry name" value="Anthranilate synthase"/>
    <property type="match status" value="1"/>
</dbReference>
<organism evidence="8 9">
    <name type="scientific">Carboxydichorda subterranea</name>
    <dbReference type="NCBI Taxonomy" id="3109565"/>
    <lineage>
        <taxon>Bacteria</taxon>
        <taxon>Bacillati</taxon>
        <taxon>Bacillota</taxon>
        <taxon>Limnochordia</taxon>
        <taxon>Limnochordales</taxon>
        <taxon>Geochordaceae</taxon>
        <taxon>Carboxydichorda</taxon>
    </lineage>
</organism>
<comment type="similarity">
    <text evidence="2">Belongs to the isochorismate synthase family.</text>
</comment>
<evidence type="ECO:0000256" key="6">
    <source>
        <dbReference type="SAM" id="MobiDB-lite"/>
    </source>
</evidence>
<dbReference type="InterPro" id="IPR005801">
    <property type="entry name" value="ADC_synthase"/>
</dbReference>
<dbReference type="InterPro" id="IPR004561">
    <property type="entry name" value="IsoChor_synthase"/>
</dbReference>
<dbReference type="PANTHER" id="PTHR42839">
    <property type="entry name" value="ISOCHORISMATE SYNTHASE ENTC"/>
    <property type="match status" value="1"/>
</dbReference>
<keyword evidence="4 8" id="KW-0413">Isomerase</keyword>
<dbReference type="NCBIfam" id="TIGR00543">
    <property type="entry name" value="isochor_syn"/>
    <property type="match status" value="1"/>
</dbReference>
<dbReference type="RefSeq" id="WP_324716730.1">
    <property type="nucleotide sequence ID" value="NZ_CP141615.1"/>
</dbReference>
<dbReference type="GO" id="GO:0008909">
    <property type="term" value="F:isochorismate synthase activity"/>
    <property type="evidence" value="ECO:0007669"/>
    <property type="project" value="UniProtKB-EC"/>
</dbReference>
<evidence type="ECO:0000256" key="5">
    <source>
        <dbReference type="ARBA" id="ARBA00041564"/>
    </source>
</evidence>
<dbReference type="Proteomes" id="UP001332192">
    <property type="component" value="Chromosome"/>
</dbReference>
<accession>A0ABZ1BXV7</accession>
<dbReference type="EC" id="5.4.4.2" evidence="3"/>
<feature type="compositionally biased region" description="Pro residues" evidence="6">
    <location>
        <begin position="209"/>
        <end position="222"/>
    </location>
</feature>
<dbReference type="InterPro" id="IPR015890">
    <property type="entry name" value="Chorismate_C"/>
</dbReference>
<dbReference type="Pfam" id="PF00425">
    <property type="entry name" value="Chorismate_bind"/>
    <property type="match status" value="1"/>
</dbReference>
<evidence type="ECO:0000313" key="9">
    <source>
        <dbReference type="Proteomes" id="UP001332192"/>
    </source>
</evidence>
<protein>
    <recommendedName>
        <fullName evidence="3">isochorismate synthase</fullName>
        <ecNumber evidence="3">5.4.4.2</ecNumber>
    </recommendedName>
    <alternativeName>
        <fullName evidence="5">Isochorismate mutase</fullName>
    </alternativeName>
</protein>
<keyword evidence="9" id="KW-1185">Reference proteome</keyword>
<dbReference type="SUPFAM" id="SSF56322">
    <property type="entry name" value="ADC synthase"/>
    <property type="match status" value="1"/>
</dbReference>
<evidence type="ECO:0000256" key="3">
    <source>
        <dbReference type="ARBA" id="ARBA00012824"/>
    </source>
</evidence>
<evidence type="ECO:0000256" key="2">
    <source>
        <dbReference type="ARBA" id="ARBA00005297"/>
    </source>
</evidence>
<proteinExistence type="inferred from homology"/>
<dbReference type="PANTHER" id="PTHR42839:SF2">
    <property type="entry name" value="ISOCHORISMATE SYNTHASE ENTC"/>
    <property type="match status" value="1"/>
</dbReference>
<dbReference type="EMBL" id="CP141615">
    <property type="protein sequence ID" value="WRP17460.1"/>
    <property type="molecule type" value="Genomic_DNA"/>
</dbReference>
<evidence type="ECO:0000259" key="7">
    <source>
        <dbReference type="Pfam" id="PF00425"/>
    </source>
</evidence>
<evidence type="ECO:0000256" key="4">
    <source>
        <dbReference type="ARBA" id="ARBA00023235"/>
    </source>
</evidence>
<reference evidence="8 9" key="1">
    <citation type="journal article" date="2024" name="Front. Microbiol.">
        <title>Novel thermophilic genera Geochorda gen. nov. and Carboxydochorda gen. nov. from the deep terrestrial subsurface reveal the ecophysiological diversity in the class Limnochordia.</title>
        <authorList>
            <person name="Karnachuk O.V."/>
            <person name="Lukina A.P."/>
            <person name="Avakyan M.R."/>
            <person name="Kadnikov V.V."/>
            <person name="Begmatov S."/>
            <person name="Beletsky A.V."/>
            <person name="Vlasova K.G."/>
            <person name="Novikov A.A."/>
            <person name="Shcherbakova V.A."/>
            <person name="Mardanov A.V."/>
            <person name="Ravin N.V."/>
        </authorList>
    </citation>
    <scope>NUCLEOTIDE SEQUENCE [LARGE SCALE GENOMIC DNA]</scope>
    <source>
        <strain evidence="8 9">L945</strain>
    </source>
</reference>
<evidence type="ECO:0000313" key="8">
    <source>
        <dbReference type="EMBL" id="WRP17460.1"/>
    </source>
</evidence>
<comment type="catalytic activity">
    <reaction evidence="1">
        <text>chorismate = isochorismate</text>
        <dbReference type="Rhea" id="RHEA:18985"/>
        <dbReference type="ChEBI" id="CHEBI:29748"/>
        <dbReference type="ChEBI" id="CHEBI:29780"/>
        <dbReference type="EC" id="5.4.4.2"/>
    </reaction>
</comment>